<sequence length="160" mass="18219">MELQVVSAVLLVPMNEAEYVIWRAKSETNYRDEIVKNGATLTEAQKKADEDFARLLPEGLKSKDQYIFSIKDHNDWVGTLWLGVKGAPDNRKGYIYDIVLNEETRGKGIGKKAMILLEDEVRKLGLRHIGLHVFGHNKVARALYESLGYEITNLNMEKTL</sequence>
<dbReference type="InterPro" id="IPR052829">
    <property type="entry name" value="N-acetyltransferase_domain"/>
</dbReference>
<dbReference type="KEGG" id="bsto:C0V70_07980"/>
<dbReference type="AlphaFoldDB" id="A0A2K9NRB1"/>
<dbReference type="PROSITE" id="PS51186">
    <property type="entry name" value="GNAT"/>
    <property type="match status" value="1"/>
</dbReference>
<dbReference type="EMBL" id="CP025704">
    <property type="protein sequence ID" value="AUN98047.1"/>
    <property type="molecule type" value="Genomic_DNA"/>
</dbReference>
<dbReference type="GO" id="GO:0016747">
    <property type="term" value="F:acyltransferase activity, transferring groups other than amino-acyl groups"/>
    <property type="evidence" value="ECO:0007669"/>
    <property type="project" value="InterPro"/>
</dbReference>
<dbReference type="Pfam" id="PF00583">
    <property type="entry name" value="Acetyltransf_1"/>
    <property type="match status" value="1"/>
</dbReference>
<evidence type="ECO:0000313" key="1">
    <source>
        <dbReference type="EMBL" id="AUN98047.1"/>
    </source>
</evidence>
<dbReference type="CDD" id="cd04301">
    <property type="entry name" value="NAT_SF"/>
    <property type="match status" value="1"/>
</dbReference>
<keyword evidence="2" id="KW-1185">Reference proteome</keyword>
<protein>
    <submittedName>
        <fullName evidence="1">GNAT family N-acetyltransferase</fullName>
    </submittedName>
</protein>
<evidence type="ECO:0000313" key="2">
    <source>
        <dbReference type="Proteomes" id="UP000235584"/>
    </source>
</evidence>
<dbReference type="Proteomes" id="UP000235584">
    <property type="component" value="Chromosome"/>
</dbReference>
<reference evidence="1 2" key="1">
    <citation type="submission" date="2018-01" db="EMBL/GenBank/DDBJ databases">
        <title>Complete genome sequence of Bacteriovorax stolpii DSM12778.</title>
        <authorList>
            <person name="Tang B."/>
            <person name="Chang J."/>
        </authorList>
    </citation>
    <scope>NUCLEOTIDE SEQUENCE [LARGE SCALE GENOMIC DNA]</scope>
    <source>
        <strain evidence="1 2">DSM 12778</strain>
    </source>
</reference>
<proteinExistence type="predicted"/>
<gene>
    <name evidence="1" type="ORF">C0V70_07980</name>
</gene>
<organism evidence="1 2">
    <name type="scientific">Bacteriovorax stolpii</name>
    <name type="common">Bdellovibrio stolpii</name>
    <dbReference type="NCBI Taxonomy" id="960"/>
    <lineage>
        <taxon>Bacteria</taxon>
        <taxon>Pseudomonadati</taxon>
        <taxon>Bdellovibrionota</taxon>
        <taxon>Bacteriovoracia</taxon>
        <taxon>Bacteriovoracales</taxon>
        <taxon>Bacteriovoracaceae</taxon>
        <taxon>Bacteriovorax</taxon>
    </lineage>
</organism>
<name>A0A2K9NRB1_BACTC</name>
<accession>A0A2K9NRB1</accession>
<dbReference type="RefSeq" id="WP_102243338.1">
    <property type="nucleotide sequence ID" value="NZ_CP025704.1"/>
</dbReference>
<dbReference type="PANTHER" id="PTHR43259">
    <property type="entry name" value="SPT10P"/>
    <property type="match status" value="1"/>
</dbReference>
<keyword evidence="1" id="KW-0808">Transferase</keyword>
<dbReference type="SUPFAM" id="SSF55729">
    <property type="entry name" value="Acyl-CoA N-acyltransferases (Nat)"/>
    <property type="match status" value="1"/>
</dbReference>
<dbReference type="PANTHER" id="PTHR43259:SF1">
    <property type="entry name" value="N-ACETYLTRANSFERASE DOMAIN-CONTAINING PROTEIN"/>
    <property type="match status" value="1"/>
</dbReference>
<dbReference type="InterPro" id="IPR000182">
    <property type="entry name" value="GNAT_dom"/>
</dbReference>
<dbReference type="InterPro" id="IPR016181">
    <property type="entry name" value="Acyl_CoA_acyltransferase"/>
</dbReference>
<dbReference type="Gene3D" id="3.40.630.30">
    <property type="match status" value="1"/>
</dbReference>